<dbReference type="SFLD" id="SFLDS00019">
    <property type="entry name" value="Glutathione_Transferase_(cytos"/>
    <property type="match status" value="1"/>
</dbReference>
<protein>
    <recommendedName>
        <fullName evidence="6">Glutathione transferase</fullName>
    </recommendedName>
</protein>
<dbReference type="SFLD" id="SFLDG00358">
    <property type="entry name" value="Main_(cytGST)"/>
    <property type="match status" value="1"/>
</dbReference>
<dbReference type="PROSITE" id="PS50404">
    <property type="entry name" value="GST_NTER"/>
    <property type="match status" value="1"/>
</dbReference>
<evidence type="ECO:0000259" key="3">
    <source>
        <dbReference type="PROSITE" id="PS50405"/>
    </source>
</evidence>
<dbReference type="GO" id="GO:0016034">
    <property type="term" value="F:maleylacetoacetate isomerase activity"/>
    <property type="evidence" value="ECO:0007669"/>
    <property type="project" value="TreeGrafter"/>
</dbReference>
<dbReference type="InterPro" id="IPR004045">
    <property type="entry name" value="Glutathione_S-Trfase_N"/>
</dbReference>
<reference evidence="4" key="1">
    <citation type="journal article" date="2023" name="bioRxiv">
        <title>Improved chromosome-level genome assembly for marigold (Tagetes erecta).</title>
        <authorList>
            <person name="Jiang F."/>
            <person name="Yuan L."/>
            <person name="Wang S."/>
            <person name="Wang H."/>
            <person name="Xu D."/>
            <person name="Wang A."/>
            <person name="Fan W."/>
        </authorList>
    </citation>
    <scope>NUCLEOTIDE SEQUENCE</scope>
    <source>
        <strain evidence="4">WSJ</strain>
        <tissue evidence="4">Leaf</tissue>
    </source>
</reference>
<feature type="domain" description="GST N-terminal" evidence="2">
    <location>
        <begin position="15"/>
        <end position="96"/>
    </location>
</feature>
<evidence type="ECO:0000256" key="1">
    <source>
        <dbReference type="ARBA" id="ARBA00010007"/>
    </source>
</evidence>
<dbReference type="InterPro" id="IPR036282">
    <property type="entry name" value="Glutathione-S-Trfase_C_sf"/>
</dbReference>
<evidence type="ECO:0000313" key="5">
    <source>
        <dbReference type="Proteomes" id="UP001229421"/>
    </source>
</evidence>
<organism evidence="4 5">
    <name type="scientific">Tagetes erecta</name>
    <name type="common">African marigold</name>
    <dbReference type="NCBI Taxonomy" id="13708"/>
    <lineage>
        <taxon>Eukaryota</taxon>
        <taxon>Viridiplantae</taxon>
        <taxon>Streptophyta</taxon>
        <taxon>Embryophyta</taxon>
        <taxon>Tracheophyta</taxon>
        <taxon>Spermatophyta</taxon>
        <taxon>Magnoliopsida</taxon>
        <taxon>eudicotyledons</taxon>
        <taxon>Gunneridae</taxon>
        <taxon>Pentapetalae</taxon>
        <taxon>asterids</taxon>
        <taxon>campanulids</taxon>
        <taxon>Asterales</taxon>
        <taxon>Asteraceae</taxon>
        <taxon>Asteroideae</taxon>
        <taxon>Heliantheae alliance</taxon>
        <taxon>Tageteae</taxon>
        <taxon>Tagetes</taxon>
    </lineage>
</organism>
<dbReference type="EMBL" id="JAUHHV010000006">
    <property type="protein sequence ID" value="KAK1421677.1"/>
    <property type="molecule type" value="Genomic_DNA"/>
</dbReference>
<comment type="caution">
    <text evidence="4">The sequence shown here is derived from an EMBL/GenBank/DDBJ whole genome shotgun (WGS) entry which is preliminary data.</text>
</comment>
<dbReference type="PANTHER" id="PTHR42673:SF20">
    <property type="entry name" value="GLUTATHIONE TRANSFERASE"/>
    <property type="match status" value="1"/>
</dbReference>
<dbReference type="AlphaFoldDB" id="A0AAD8KJX5"/>
<dbReference type="SUPFAM" id="SSF47616">
    <property type="entry name" value="GST C-terminal domain-like"/>
    <property type="match status" value="1"/>
</dbReference>
<dbReference type="SUPFAM" id="SSF52833">
    <property type="entry name" value="Thioredoxin-like"/>
    <property type="match status" value="1"/>
</dbReference>
<accession>A0AAD8KJX5</accession>
<proteinExistence type="inferred from homology"/>
<dbReference type="Pfam" id="PF13417">
    <property type="entry name" value="GST_N_3"/>
    <property type="match status" value="1"/>
</dbReference>
<dbReference type="InterPro" id="IPR040079">
    <property type="entry name" value="Glutathione_S-Trfase"/>
</dbReference>
<dbReference type="InterPro" id="IPR005955">
    <property type="entry name" value="GST_Zeta"/>
</dbReference>
<name>A0AAD8KJX5_TARER</name>
<keyword evidence="5" id="KW-1185">Reference proteome</keyword>
<dbReference type="NCBIfam" id="TIGR01262">
    <property type="entry name" value="maiA"/>
    <property type="match status" value="1"/>
</dbReference>
<dbReference type="Proteomes" id="UP001229421">
    <property type="component" value="Unassembled WGS sequence"/>
</dbReference>
<evidence type="ECO:0008006" key="6">
    <source>
        <dbReference type="Google" id="ProtNLM"/>
    </source>
</evidence>
<gene>
    <name evidence="4" type="ORF">QVD17_24203</name>
</gene>
<evidence type="ECO:0000259" key="2">
    <source>
        <dbReference type="PROSITE" id="PS50404"/>
    </source>
</evidence>
<dbReference type="GO" id="GO:0004364">
    <property type="term" value="F:glutathione transferase activity"/>
    <property type="evidence" value="ECO:0007669"/>
    <property type="project" value="TreeGrafter"/>
</dbReference>
<dbReference type="InterPro" id="IPR010987">
    <property type="entry name" value="Glutathione-S-Trfase_C-like"/>
</dbReference>
<dbReference type="InterPro" id="IPR036249">
    <property type="entry name" value="Thioredoxin-like_sf"/>
</dbReference>
<dbReference type="GO" id="GO:0006559">
    <property type="term" value="P:L-phenylalanine catabolic process"/>
    <property type="evidence" value="ECO:0007669"/>
    <property type="project" value="TreeGrafter"/>
</dbReference>
<dbReference type="GO" id="GO:0006749">
    <property type="term" value="P:glutathione metabolic process"/>
    <property type="evidence" value="ECO:0007669"/>
    <property type="project" value="TreeGrafter"/>
</dbReference>
<comment type="similarity">
    <text evidence="1">Belongs to the GST superfamily. Zeta family.</text>
</comment>
<dbReference type="Gene3D" id="3.40.30.10">
    <property type="entry name" value="Glutaredoxin"/>
    <property type="match status" value="1"/>
</dbReference>
<feature type="domain" description="GST C-terminal" evidence="3">
    <location>
        <begin position="101"/>
        <end position="226"/>
    </location>
</feature>
<dbReference type="GO" id="GO:0005737">
    <property type="term" value="C:cytoplasm"/>
    <property type="evidence" value="ECO:0007669"/>
    <property type="project" value="InterPro"/>
</dbReference>
<dbReference type="PROSITE" id="PS50405">
    <property type="entry name" value="GST_CTER"/>
    <property type="match status" value="1"/>
</dbReference>
<dbReference type="PANTHER" id="PTHR42673">
    <property type="entry name" value="MALEYLACETOACETATE ISOMERASE"/>
    <property type="match status" value="1"/>
</dbReference>
<evidence type="ECO:0000313" key="4">
    <source>
        <dbReference type="EMBL" id="KAK1421677.1"/>
    </source>
</evidence>
<dbReference type="Gene3D" id="1.20.1050.10">
    <property type="match status" value="1"/>
</dbReference>
<sequence>MDSKAHKNNIEESPMKLQLYSSYISPPSFSVRIALNLKGLDYDYITVSFRKGDQRNQEFLMMNPMGYVPTLKNGDMVVAESSAILMYLEEKYPQHPLLPQDLEKKTINYQAINIVASSMQPILRIPVLSYIRDNVGPDESIDWAHRHLKKGFAALEKLLKDHVGTYATGDEIFLADVFLAPYLIGYPERYNFDLSGFLILSKLRDVYLMVPAIQNAMPEKQPDFPV</sequence>